<reference evidence="9 10" key="1">
    <citation type="journal article" date="2014" name="PLoS Genet.">
        <title>Phylogenetically driven sequencing of extremely halophilic archaea reveals strategies for static and dynamic osmo-response.</title>
        <authorList>
            <person name="Becker E.A."/>
            <person name="Seitzer P.M."/>
            <person name="Tritt A."/>
            <person name="Larsen D."/>
            <person name="Krusor M."/>
            <person name="Yao A.I."/>
            <person name="Wu D."/>
            <person name="Madern D."/>
            <person name="Eisen J.A."/>
            <person name="Darling A.E."/>
            <person name="Facciotti M.T."/>
        </authorList>
    </citation>
    <scope>NUCLEOTIDE SEQUENCE [LARGE SCALE GENOMIC DNA]</scope>
    <source>
        <strain evidence="9 10">DSM 10284</strain>
    </source>
</reference>
<dbReference type="GO" id="GO:0005524">
    <property type="term" value="F:ATP binding"/>
    <property type="evidence" value="ECO:0007669"/>
    <property type="project" value="UniProtKB-KW"/>
</dbReference>
<keyword evidence="3" id="KW-0808">Transferase</keyword>
<sequence>MYKRQVEEEVAQLTAEAPGATIRAELPERCVVRTHPAVPVAVEEALRNAVEHNDDVTVTVRVWRDDAVHLVVADDGRGIPRVERRTLRNAEETPLEHTEGIGLWLIYWAVNRAGGTVEFADSEPRGTAVRIRLPDRPGSDDSDDAGPERFEPDDDRPREHRSESAGADGPGSKSAGSERTGSEGARAERDEKGDRFAGR</sequence>
<comment type="caution">
    <text evidence="9">The sequence shown here is derived from an EMBL/GenBank/DDBJ whole genome shotgun (WGS) entry which is preliminary data.</text>
</comment>
<dbReference type="InterPro" id="IPR050980">
    <property type="entry name" value="2C_sensor_his_kinase"/>
</dbReference>
<name>M0EE31_9EURY</name>
<keyword evidence="5 9" id="KW-0418">Kinase</keyword>
<evidence type="ECO:0000256" key="1">
    <source>
        <dbReference type="ARBA" id="ARBA00000085"/>
    </source>
</evidence>
<dbReference type="Proteomes" id="UP000011509">
    <property type="component" value="Unassembled WGS sequence"/>
</dbReference>
<keyword evidence="10" id="KW-1185">Reference proteome</keyword>
<evidence type="ECO:0000256" key="3">
    <source>
        <dbReference type="ARBA" id="ARBA00022679"/>
    </source>
</evidence>
<dbReference type="SUPFAM" id="SSF55874">
    <property type="entry name" value="ATPase domain of HSP90 chaperone/DNA topoisomerase II/histidine kinase"/>
    <property type="match status" value="1"/>
</dbReference>
<dbReference type="PANTHER" id="PTHR44936:SF10">
    <property type="entry name" value="SENSOR PROTEIN RSTB"/>
    <property type="match status" value="1"/>
</dbReference>
<dbReference type="Gene3D" id="3.30.565.10">
    <property type="entry name" value="Histidine kinase-like ATPase, C-terminal domain"/>
    <property type="match status" value="1"/>
</dbReference>
<dbReference type="PROSITE" id="PS50109">
    <property type="entry name" value="HIS_KIN"/>
    <property type="match status" value="1"/>
</dbReference>
<evidence type="ECO:0000259" key="8">
    <source>
        <dbReference type="PROSITE" id="PS50109"/>
    </source>
</evidence>
<protein>
    <recommendedName>
        <fullName evidence="2">histidine kinase</fullName>
        <ecNumber evidence="2">2.7.13.3</ecNumber>
    </recommendedName>
</protein>
<evidence type="ECO:0000256" key="2">
    <source>
        <dbReference type="ARBA" id="ARBA00012438"/>
    </source>
</evidence>
<dbReference type="EMBL" id="AOJL01000045">
    <property type="protein sequence ID" value="ELZ46026.1"/>
    <property type="molecule type" value="Genomic_DNA"/>
</dbReference>
<organism evidence="9 10">
    <name type="scientific">Halorubrum coriense DSM 10284</name>
    <dbReference type="NCBI Taxonomy" id="1227466"/>
    <lineage>
        <taxon>Archaea</taxon>
        <taxon>Methanobacteriati</taxon>
        <taxon>Methanobacteriota</taxon>
        <taxon>Stenosarchaea group</taxon>
        <taxon>Halobacteria</taxon>
        <taxon>Halobacteriales</taxon>
        <taxon>Haloferacaceae</taxon>
        <taxon>Halorubrum</taxon>
    </lineage>
</organism>
<comment type="catalytic activity">
    <reaction evidence="1">
        <text>ATP + protein L-histidine = ADP + protein N-phospho-L-histidine.</text>
        <dbReference type="EC" id="2.7.13.3"/>
    </reaction>
</comment>
<feature type="compositionally biased region" description="Basic and acidic residues" evidence="7">
    <location>
        <begin position="146"/>
        <end position="163"/>
    </location>
</feature>
<dbReference type="GO" id="GO:0004673">
    <property type="term" value="F:protein histidine kinase activity"/>
    <property type="evidence" value="ECO:0007669"/>
    <property type="project" value="UniProtKB-EC"/>
</dbReference>
<evidence type="ECO:0000313" key="9">
    <source>
        <dbReference type="EMBL" id="ELZ46026.1"/>
    </source>
</evidence>
<dbReference type="PATRIC" id="fig|1227466.3.peg.2308"/>
<evidence type="ECO:0000256" key="5">
    <source>
        <dbReference type="ARBA" id="ARBA00022777"/>
    </source>
</evidence>
<feature type="region of interest" description="Disordered" evidence="7">
    <location>
        <begin position="128"/>
        <end position="199"/>
    </location>
</feature>
<evidence type="ECO:0000313" key="10">
    <source>
        <dbReference type="Proteomes" id="UP000011509"/>
    </source>
</evidence>
<dbReference type="SMART" id="SM00387">
    <property type="entry name" value="HATPase_c"/>
    <property type="match status" value="1"/>
</dbReference>
<dbReference type="InterPro" id="IPR003594">
    <property type="entry name" value="HATPase_dom"/>
</dbReference>
<dbReference type="EC" id="2.7.13.3" evidence="2"/>
<keyword evidence="4" id="KW-0547">Nucleotide-binding</keyword>
<dbReference type="CDD" id="cd00075">
    <property type="entry name" value="HATPase"/>
    <property type="match status" value="1"/>
</dbReference>
<evidence type="ECO:0000256" key="4">
    <source>
        <dbReference type="ARBA" id="ARBA00022741"/>
    </source>
</evidence>
<accession>M0EE31</accession>
<dbReference type="AlphaFoldDB" id="M0EE31"/>
<feature type="domain" description="Histidine kinase" evidence="8">
    <location>
        <begin position="41"/>
        <end position="137"/>
    </location>
</feature>
<feature type="compositionally biased region" description="Basic and acidic residues" evidence="7">
    <location>
        <begin position="185"/>
        <end position="199"/>
    </location>
</feature>
<dbReference type="PANTHER" id="PTHR44936">
    <property type="entry name" value="SENSOR PROTEIN CREC"/>
    <property type="match status" value="1"/>
</dbReference>
<keyword evidence="6" id="KW-0067">ATP-binding</keyword>
<evidence type="ECO:0000256" key="7">
    <source>
        <dbReference type="SAM" id="MobiDB-lite"/>
    </source>
</evidence>
<gene>
    <name evidence="9" type="ORF">C464_11520</name>
</gene>
<dbReference type="STRING" id="1227466.C464_11520"/>
<dbReference type="InterPro" id="IPR036890">
    <property type="entry name" value="HATPase_C_sf"/>
</dbReference>
<proteinExistence type="predicted"/>
<evidence type="ECO:0000256" key="6">
    <source>
        <dbReference type="ARBA" id="ARBA00022840"/>
    </source>
</evidence>
<dbReference type="InterPro" id="IPR005467">
    <property type="entry name" value="His_kinase_dom"/>
</dbReference>
<dbReference type="Pfam" id="PF02518">
    <property type="entry name" value="HATPase_c"/>
    <property type="match status" value="1"/>
</dbReference>